<gene>
    <name evidence="3" type="ORF">VTJ49DRAFT_6128</name>
</gene>
<keyword evidence="2" id="KW-0472">Membrane</keyword>
<evidence type="ECO:0000313" key="3">
    <source>
        <dbReference type="EMBL" id="KAL1842058.1"/>
    </source>
</evidence>
<feature type="transmembrane region" description="Helical" evidence="2">
    <location>
        <begin position="180"/>
        <end position="209"/>
    </location>
</feature>
<keyword evidence="2" id="KW-0812">Transmembrane</keyword>
<feature type="region of interest" description="Disordered" evidence="1">
    <location>
        <begin position="1"/>
        <end position="141"/>
    </location>
</feature>
<evidence type="ECO:0000256" key="1">
    <source>
        <dbReference type="SAM" id="MobiDB-lite"/>
    </source>
</evidence>
<reference evidence="3 4" key="1">
    <citation type="journal article" date="2024" name="Commun. Biol.">
        <title>Comparative genomic analysis of thermophilic fungi reveals convergent evolutionary adaptations and gene losses.</title>
        <authorList>
            <person name="Steindorff A.S."/>
            <person name="Aguilar-Pontes M.V."/>
            <person name="Robinson A.J."/>
            <person name="Andreopoulos B."/>
            <person name="LaButti K."/>
            <person name="Kuo A."/>
            <person name="Mondo S."/>
            <person name="Riley R."/>
            <person name="Otillar R."/>
            <person name="Haridas S."/>
            <person name="Lipzen A."/>
            <person name="Grimwood J."/>
            <person name="Schmutz J."/>
            <person name="Clum A."/>
            <person name="Reid I.D."/>
            <person name="Moisan M.C."/>
            <person name="Butler G."/>
            <person name="Nguyen T.T.M."/>
            <person name="Dewar K."/>
            <person name="Conant G."/>
            <person name="Drula E."/>
            <person name="Henrissat B."/>
            <person name="Hansel C."/>
            <person name="Singer S."/>
            <person name="Hutchinson M.I."/>
            <person name="de Vries R.P."/>
            <person name="Natvig D.O."/>
            <person name="Powell A.J."/>
            <person name="Tsang A."/>
            <person name="Grigoriev I.V."/>
        </authorList>
    </citation>
    <scope>NUCLEOTIDE SEQUENCE [LARGE SCALE GENOMIC DNA]</scope>
    <source>
        <strain evidence="3 4">CBS 620.91</strain>
    </source>
</reference>
<protein>
    <submittedName>
        <fullName evidence="3">Uncharacterized protein</fullName>
    </submittedName>
</protein>
<keyword evidence="2" id="KW-1133">Transmembrane helix</keyword>
<sequence length="252" mass="26239">MLGTNETREKHQRILKTPSSPQPPAETADCTVTGPGATTLPEMGREHGNTARQTGGSPGASSPDVNAIINPTPPPPYDAAQDKLHAVQEGAEPSYAAVTAGDAPASPTTSSRRRSSSGAGAGAGAGAGTRAAGGGEEEDKKKKKWVIKAQSDFYNTPDQARLVAGVSPASVVTSLMQLTATVWCAAAAGVVGWVFGMLRPITVSVMLWFEYLRFVVRRLWYYALGGIHSEGYGSGVGRMKGGGDEKKGRGRI</sequence>
<feature type="compositionally biased region" description="Polar residues" evidence="1">
    <location>
        <begin position="50"/>
        <end position="64"/>
    </location>
</feature>
<dbReference type="Proteomes" id="UP001583172">
    <property type="component" value="Unassembled WGS sequence"/>
</dbReference>
<evidence type="ECO:0000313" key="4">
    <source>
        <dbReference type="Proteomes" id="UP001583172"/>
    </source>
</evidence>
<evidence type="ECO:0000256" key="2">
    <source>
        <dbReference type="SAM" id="Phobius"/>
    </source>
</evidence>
<feature type="compositionally biased region" description="Gly residues" evidence="1">
    <location>
        <begin position="119"/>
        <end position="134"/>
    </location>
</feature>
<keyword evidence="4" id="KW-1185">Reference proteome</keyword>
<comment type="caution">
    <text evidence="3">The sequence shown here is derived from an EMBL/GenBank/DDBJ whole genome shotgun (WGS) entry which is preliminary data.</text>
</comment>
<proteinExistence type="predicted"/>
<accession>A0ABR3VL05</accession>
<organism evidence="3 4">
    <name type="scientific">Humicola insolens</name>
    <name type="common">Soft-rot fungus</name>
    <dbReference type="NCBI Taxonomy" id="85995"/>
    <lineage>
        <taxon>Eukaryota</taxon>
        <taxon>Fungi</taxon>
        <taxon>Dikarya</taxon>
        <taxon>Ascomycota</taxon>
        <taxon>Pezizomycotina</taxon>
        <taxon>Sordariomycetes</taxon>
        <taxon>Sordariomycetidae</taxon>
        <taxon>Sordariales</taxon>
        <taxon>Chaetomiaceae</taxon>
        <taxon>Mycothermus</taxon>
    </lineage>
</organism>
<dbReference type="EMBL" id="JAZGSY010000055">
    <property type="protein sequence ID" value="KAL1842058.1"/>
    <property type="molecule type" value="Genomic_DNA"/>
</dbReference>
<name>A0ABR3VL05_HUMIN</name>